<protein>
    <submittedName>
        <fullName evidence="2">Uncharacterized protein</fullName>
    </submittedName>
</protein>
<feature type="region of interest" description="Disordered" evidence="1">
    <location>
        <begin position="1"/>
        <end position="37"/>
    </location>
</feature>
<feature type="compositionally biased region" description="Basic and acidic residues" evidence="1">
    <location>
        <begin position="1"/>
        <end position="27"/>
    </location>
</feature>
<gene>
    <name evidence="2" type="ORF">Pr1d_34670</name>
</gene>
<organism evidence="2 3">
    <name type="scientific">Bythopirellula goksoeyrii</name>
    <dbReference type="NCBI Taxonomy" id="1400387"/>
    <lineage>
        <taxon>Bacteria</taxon>
        <taxon>Pseudomonadati</taxon>
        <taxon>Planctomycetota</taxon>
        <taxon>Planctomycetia</taxon>
        <taxon>Pirellulales</taxon>
        <taxon>Lacipirellulaceae</taxon>
        <taxon>Bythopirellula</taxon>
    </lineage>
</organism>
<keyword evidence="3" id="KW-1185">Reference proteome</keyword>
<sequence length="433" mass="48808">MEKPDERRRVERGDRDRICQRSAEREPLVPASKAGDHYQRNADITAAGQAIVQVLASEKTLMEGESWPAMRLPEKRTLLNRLCQRIANQTEQPPLRGEIGPTGRSNSYLQYGGPQVVGRISVALSKSREDFGSEIARLHVFHYQQSKLQDPAYADSQEGLEVSRAASVGGNLGDKRTYLLTVQATRIGGDAARAIATGKLIKAPVAPAKTPPEQPAKKRSTHQVLPQKSMEDRRLDMVNVLFGDPRITDLKRWDSMKHKTSEKWQLFADLNAKLAAVQDRDPLPAILGRRKTALYGDQGHRVAQMDYADTADRLRFITAIGQLNLRQFQELGREEPERYTELVTHAKIKVLKETGDLETHDLGMVNYRETQWNQLARERLGTTRIDVVTSETSLLAREIHRAYGELTNIEADRRHQKIQQLEQARQSAPSSST</sequence>
<dbReference type="RefSeq" id="WP_148074546.1">
    <property type="nucleotide sequence ID" value="NZ_CP042913.1"/>
</dbReference>
<dbReference type="KEGG" id="bgok:Pr1d_34670"/>
<dbReference type="Proteomes" id="UP000323917">
    <property type="component" value="Chromosome"/>
</dbReference>
<dbReference type="AlphaFoldDB" id="A0A5B9QB60"/>
<evidence type="ECO:0000313" key="3">
    <source>
        <dbReference type="Proteomes" id="UP000323917"/>
    </source>
</evidence>
<reference evidence="2 3" key="1">
    <citation type="submission" date="2019-08" db="EMBL/GenBank/DDBJ databases">
        <title>Deep-cultivation of Planctomycetes and their phenomic and genomic characterization uncovers novel biology.</title>
        <authorList>
            <person name="Wiegand S."/>
            <person name="Jogler M."/>
            <person name="Boedeker C."/>
            <person name="Pinto D."/>
            <person name="Vollmers J."/>
            <person name="Rivas-Marin E."/>
            <person name="Kohn T."/>
            <person name="Peeters S.H."/>
            <person name="Heuer A."/>
            <person name="Rast P."/>
            <person name="Oberbeckmann S."/>
            <person name="Bunk B."/>
            <person name="Jeske O."/>
            <person name="Meyerdierks A."/>
            <person name="Storesund J.E."/>
            <person name="Kallscheuer N."/>
            <person name="Luecker S."/>
            <person name="Lage O.M."/>
            <person name="Pohl T."/>
            <person name="Merkel B.J."/>
            <person name="Hornburger P."/>
            <person name="Mueller R.-W."/>
            <person name="Bruemmer F."/>
            <person name="Labrenz M."/>
            <person name="Spormann A.M."/>
            <person name="Op den Camp H."/>
            <person name="Overmann J."/>
            <person name="Amann R."/>
            <person name="Jetten M.S.M."/>
            <person name="Mascher T."/>
            <person name="Medema M.H."/>
            <person name="Devos D.P."/>
            <person name="Kaster A.-K."/>
            <person name="Ovreas L."/>
            <person name="Rohde M."/>
            <person name="Galperin M.Y."/>
            <person name="Jogler C."/>
        </authorList>
    </citation>
    <scope>NUCLEOTIDE SEQUENCE [LARGE SCALE GENOMIC DNA]</scope>
    <source>
        <strain evidence="2 3">Pr1d</strain>
    </source>
</reference>
<feature type="region of interest" description="Disordered" evidence="1">
    <location>
        <begin position="206"/>
        <end position="226"/>
    </location>
</feature>
<proteinExistence type="predicted"/>
<evidence type="ECO:0000256" key="1">
    <source>
        <dbReference type="SAM" id="MobiDB-lite"/>
    </source>
</evidence>
<accession>A0A5B9QB60</accession>
<dbReference type="EMBL" id="CP042913">
    <property type="protein sequence ID" value="QEG36158.1"/>
    <property type="molecule type" value="Genomic_DNA"/>
</dbReference>
<evidence type="ECO:0000313" key="2">
    <source>
        <dbReference type="EMBL" id="QEG36158.1"/>
    </source>
</evidence>
<name>A0A5B9QB60_9BACT</name>